<evidence type="ECO:0000313" key="5">
    <source>
        <dbReference type="Proteomes" id="UP000288805"/>
    </source>
</evidence>
<protein>
    <recommendedName>
        <fullName evidence="3">FAM86 N-terminal domain-containing protein</fullName>
    </recommendedName>
</protein>
<dbReference type="Proteomes" id="UP000288805">
    <property type="component" value="Unassembled WGS sequence"/>
</dbReference>
<dbReference type="GO" id="GO:0016740">
    <property type="term" value="F:transferase activity"/>
    <property type="evidence" value="ECO:0007669"/>
    <property type="project" value="UniProtKB-KW"/>
</dbReference>
<comment type="caution">
    <text evidence="4">The sequence shown here is derived from an EMBL/GenBank/DDBJ whole genome shotgun (WGS) entry which is preliminary data.</text>
</comment>
<evidence type="ECO:0000256" key="1">
    <source>
        <dbReference type="ARBA" id="ARBA00005511"/>
    </source>
</evidence>
<accession>A0A438KC22</accession>
<keyword evidence="2" id="KW-0808">Transferase</keyword>
<evidence type="ECO:0000259" key="3">
    <source>
        <dbReference type="Pfam" id="PF14904"/>
    </source>
</evidence>
<gene>
    <name evidence="4" type="ORF">CK203_007037</name>
</gene>
<proteinExistence type="inferred from homology"/>
<dbReference type="InterPro" id="IPR029426">
    <property type="entry name" value="FAM86_N"/>
</dbReference>
<dbReference type="AlphaFoldDB" id="A0A438KC22"/>
<dbReference type="Pfam" id="PF14904">
    <property type="entry name" value="FAM86"/>
    <property type="match status" value="1"/>
</dbReference>
<evidence type="ECO:0000313" key="4">
    <source>
        <dbReference type="EMBL" id="RVX18737.1"/>
    </source>
</evidence>
<evidence type="ECO:0000256" key="2">
    <source>
        <dbReference type="ARBA" id="ARBA00022679"/>
    </source>
</evidence>
<comment type="similarity">
    <text evidence="1">Belongs to the class I-like SAM-binding methyltransferase superfamily. EEF2KMT family.</text>
</comment>
<dbReference type="EMBL" id="QGNW01000010">
    <property type="protein sequence ID" value="RVX18737.1"/>
    <property type="molecule type" value="Genomic_DNA"/>
</dbReference>
<feature type="domain" description="FAM86 N-terminal" evidence="3">
    <location>
        <begin position="7"/>
        <end position="38"/>
    </location>
</feature>
<sequence length="181" mass="20708">MQVEKSHVPYSKNFLKKLINEIESAHGDILDELYEQYASYMILLKVGEENSRVLKCISFLFPPGCFGVPSCPKSMQLAVPLHCSLNMLEGDTGYAFLQLHFVLQLTKANGWTNLHFADRIEEQKCICFAEILSLVVELGYNRISGKSMCSIWPSSLFLSEFILSHPEIFSNKSCFEVRYMY</sequence>
<reference evidence="4 5" key="1">
    <citation type="journal article" date="2018" name="PLoS Genet.">
        <title>Population sequencing reveals clonal diversity and ancestral inbreeding in the grapevine cultivar Chardonnay.</title>
        <authorList>
            <person name="Roach M.J."/>
            <person name="Johnson D.L."/>
            <person name="Bohlmann J."/>
            <person name="van Vuuren H.J."/>
            <person name="Jones S.J."/>
            <person name="Pretorius I.S."/>
            <person name="Schmidt S.A."/>
            <person name="Borneman A.R."/>
        </authorList>
    </citation>
    <scope>NUCLEOTIDE SEQUENCE [LARGE SCALE GENOMIC DNA]</scope>
    <source>
        <strain evidence="5">cv. Chardonnay</strain>
        <tissue evidence="4">Leaf</tissue>
    </source>
</reference>
<name>A0A438KC22_VITVI</name>
<organism evidence="4 5">
    <name type="scientific">Vitis vinifera</name>
    <name type="common">Grape</name>
    <dbReference type="NCBI Taxonomy" id="29760"/>
    <lineage>
        <taxon>Eukaryota</taxon>
        <taxon>Viridiplantae</taxon>
        <taxon>Streptophyta</taxon>
        <taxon>Embryophyta</taxon>
        <taxon>Tracheophyta</taxon>
        <taxon>Spermatophyta</taxon>
        <taxon>Magnoliopsida</taxon>
        <taxon>eudicotyledons</taxon>
        <taxon>Gunneridae</taxon>
        <taxon>Pentapetalae</taxon>
        <taxon>rosids</taxon>
        <taxon>Vitales</taxon>
        <taxon>Vitaceae</taxon>
        <taxon>Viteae</taxon>
        <taxon>Vitis</taxon>
    </lineage>
</organism>